<reference evidence="1 2" key="1">
    <citation type="journal article" date="2013" name="Genome Announc.">
        <title>Draft Genome Sequence of Sphingobium ummariense Strain RL-3, a Hexachlorocyclohexane-Degrading Bacterium.</title>
        <authorList>
            <person name="Kohli P."/>
            <person name="Dua A."/>
            <person name="Sangwan N."/>
            <person name="Oldach P."/>
            <person name="Khurana J.P."/>
            <person name="Lal R."/>
        </authorList>
    </citation>
    <scope>NUCLEOTIDE SEQUENCE [LARGE SCALE GENOMIC DNA]</scope>
    <source>
        <strain evidence="1 2">RL-3</strain>
    </source>
</reference>
<protein>
    <recommendedName>
        <fullName evidence="3">Fumarylacetoacetase-like C-terminal domain-containing protein</fullName>
    </recommendedName>
</protein>
<sequence length="80" mass="8237">MRRVLIETDARGCPTSGHGRLPGQADLGELAQVLGGCGEMEFILGTIGSTYLSTIIPLQPGDVVATATTGGVGLFREPPI</sequence>
<evidence type="ECO:0000313" key="1">
    <source>
        <dbReference type="EMBL" id="EQB30741.1"/>
    </source>
</evidence>
<dbReference type="STRING" id="1346791.M529_18530"/>
<name>T0IYC2_9SPHN</name>
<keyword evidence="2" id="KW-1185">Reference proteome</keyword>
<dbReference type="AlphaFoldDB" id="T0IYC2"/>
<evidence type="ECO:0008006" key="3">
    <source>
        <dbReference type="Google" id="ProtNLM"/>
    </source>
</evidence>
<comment type="caution">
    <text evidence="1">The sequence shown here is derived from an EMBL/GenBank/DDBJ whole genome shotgun (WGS) entry which is preliminary data.</text>
</comment>
<gene>
    <name evidence="1" type="ORF">M529_18530</name>
</gene>
<dbReference type="Proteomes" id="UP000015523">
    <property type="component" value="Unassembled WGS sequence"/>
</dbReference>
<dbReference type="EMBL" id="AUWY01000118">
    <property type="protein sequence ID" value="EQB30741.1"/>
    <property type="molecule type" value="Genomic_DNA"/>
</dbReference>
<proteinExistence type="predicted"/>
<evidence type="ECO:0000313" key="2">
    <source>
        <dbReference type="Proteomes" id="UP000015523"/>
    </source>
</evidence>
<dbReference type="PATRIC" id="fig|1346791.3.peg.3576"/>
<organism evidence="1 2">
    <name type="scientific">Sphingobium ummariense RL-3</name>
    <dbReference type="NCBI Taxonomy" id="1346791"/>
    <lineage>
        <taxon>Bacteria</taxon>
        <taxon>Pseudomonadati</taxon>
        <taxon>Pseudomonadota</taxon>
        <taxon>Alphaproteobacteria</taxon>
        <taxon>Sphingomonadales</taxon>
        <taxon>Sphingomonadaceae</taxon>
        <taxon>Sphingobium</taxon>
    </lineage>
</organism>
<accession>T0IYC2</accession>